<evidence type="ECO:0000313" key="2">
    <source>
        <dbReference type="Proteomes" id="UP000030655"/>
    </source>
</evidence>
<name>A0A059EXQ5_9MICR</name>
<dbReference type="EMBL" id="KK365262">
    <property type="protein sequence ID" value="KCZ79519.1"/>
    <property type="molecule type" value="Genomic_DNA"/>
</dbReference>
<proteinExistence type="predicted"/>
<accession>A0A059EXQ5</accession>
<dbReference type="VEuPathDB" id="MicrosporidiaDB:H312_03092"/>
<dbReference type="HOGENOM" id="CLU_044348_7_3_1"/>
<reference evidence="1 2" key="2">
    <citation type="submission" date="2014-03" db="EMBL/GenBank/DDBJ databases">
        <title>The Genome Sequence of Anncaliia algerae insect isolate PRA339.</title>
        <authorList>
            <consortium name="The Broad Institute Genome Sequencing Platform"/>
            <consortium name="The Broad Institute Genome Sequencing Center for Infectious Disease"/>
            <person name="Cuomo C."/>
            <person name="Becnel J."/>
            <person name="Sanscrainte N."/>
            <person name="Walker B."/>
            <person name="Young S.K."/>
            <person name="Zeng Q."/>
            <person name="Gargeya S."/>
            <person name="Fitzgerald M."/>
            <person name="Haas B."/>
            <person name="Abouelleil A."/>
            <person name="Alvarado L."/>
            <person name="Arachchi H.M."/>
            <person name="Berlin A.M."/>
            <person name="Chapman S.B."/>
            <person name="Dewar J."/>
            <person name="Goldberg J."/>
            <person name="Griggs A."/>
            <person name="Gujja S."/>
            <person name="Hansen M."/>
            <person name="Howarth C."/>
            <person name="Imamovic A."/>
            <person name="Larimer J."/>
            <person name="McCowan C."/>
            <person name="Murphy C."/>
            <person name="Neiman D."/>
            <person name="Pearson M."/>
            <person name="Priest M."/>
            <person name="Roberts A."/>
            <person name="Saif S."/>
            <person name="Shea T."/>
            <person name="Sisk P."/>
            <person name="Sykes S."/>
            <person name="Wortman J."/>
            <person name="Nusbaum C."/>
            <person name="Birren B."/>
        </authorList>
    </citation>
    <scope>NUCLEOTIDE SEQUENCE [LARGE SCALE GENOMIC DNA]</scope>
    <source>
        <strain evidence="1 2">PRA339</strain>
    </source>
</reference>
<sequence length="72" mass="8226">MNNLGGSSTIVQIDETMINYKCKSYRDRSPLNKTDALCNVDSLTKLPKLMQQRYLIKKSSTIIPSIKKMVYP</sequence>
<dbReference type="Proteomes" id="UP000030655">
    <property type="component" value="Unassembled WGS sequence"/>
</dbReference>
<protein>
    <submittedName>
        <fullName evidence="1">Uncharacterized protein</fullName>
    </submittedName>
</protein>
<organism evidence="1 2">
    <name type="scientific">Anncaliia algerae PRA339</name>
    <dbReference type="NCBI Taxonomy" id="1288291"/>
    <lineage>
        <taxon>Eukaryota</taxon>
        <taxon>Fungi</taxon>
        <taxon>Fungi incertae sedis</taxon>
        <taxon>Microsporidia</taxon>
        <taxon>Tubulinosematoidea</taxon>
        <taxon>Tubulinosematidae</taxon>
        <taxon>Anncaliia</taxon>
    </lineage>
</organism>
<keyword evidence="2" id="KW-1185">Reference proteome</keyword>
<gene>
    <name evidence="1" type="ORF">H312_03092</name>
</gene>
<evidence type="ECO:0000313" key="1">
    <source>
        <dbReference type="EMBL" id="KCZ79519.1"/>
    </source>
</evidence>
<reference evidence="2" key="1">
    <citation type="submission" date="2013-02" db="EMBL/GenBank/DDBJ databases">
        <authorList>
            <consortium name="The Broad Institute Genome Sequencing Platform"/>
            <person name="Cuomo C."/>
            <person name="Becnel J."/>
            <person name="Sanscrainte N."/>
            <person name="Walker B."/>
            <person name="Young S.K."/>
            <person name="Zeng Q."/>
            <person name="Gargeya S."/>
            <person name="Fitzgerald M."/>
            <person name="Haas B."/>
            <person name="Abouelleil A."/>
            <person name="Alvarado L."/>
            <person name="Arachchi H.M."/>
            <person name="Berlin A.M."/>
            <person name="Chapman S.B."/>
            <person name="Dewar J."/>
            <person name="Goldberg J."/>
            <person name="Griggs A."/>
            <person name="Gujja S."/>
            <person name="Hansen M."/>
            <person name="Howarth C."/>
            <person name="Imamovic A."/>
            <person name="Larimer J."/>
            <person name="McCowan C."/>
            <person name="Murphy C."/>
            <person name="Neiman D."/>
            <person name="Pearson M."/>
            <person name="Priest M."/>
            <person name="Roberts A."/>
            <person name="Saif S."/>
            <person name="Shea T."/>
            <person name="Sisk P."/>
            <person name="Sykes S."/>
            <person name="Wortman J."/>
            <person name="Nusbaum C."/>
            <person name="Birren B."/>
        </authorList>
    </citation>
    <scope>NUCLEOTIDE SEQUENCE [LARGE SCALE GENOMIC DNA]</scope>
    <source>
        <strain evidence="2">PRA339</strain>
    </source>
</reference>
<dbReference type="AlphaFoldDB" id="A0A059EXQ5"/>